<dbReference type="AlphaFoldDB" id="A0AAW2TQ43"/>
<evidence type="ECO:0000256" key="2">
    <source>
        <dbReference type="ARBA" id="ARBA00023015"/>
    </source>
</evidence>
<feature type="region of interest" description="Disordered" evidence="4">
    <location>
        <begin position="311"/>
        <end position="333"/>
    </location>
</feature>
<feature type="region of interest" description="Disordered" evidence="4">
    <location>
        <begin position="1"/>
        <end position="57"/>
    </location>
</feature>
<dbReference type="InterPro" id="IPR040356">
    <property type="entry name" value="SPEAR"/>
</dbReference>
<reference evidence="5" key="2">
    <citation type="journal article" date="2024" name="Plant">
        <title>Genomic evolution and insights into agronomic trait innovations of Sesamum species.</title>
        <authorList>
            <person name="Miao H."/>
            <person name="Wang L."/>
            <person name="Qu L."/>
            <person name="Liu H."/>
            <person name="Sun Y."/>
            <person name="Le M."/>
            <person name="Wang Q."/>
            <person name="Wei S."/>
            <person name="Zheng Y."/>
            <person name="Lin W."/>
            <person name="Duan Y."/>
            <person name="Cao H."/>
            <person name="Xiong S."/>
            <person name="Wang X."/>
            <person name="Wei L."/>
            <person name="Li C."/>
            <person name="Ma Q."/>
            <person name="Ju M."/>
            <person name="Zhao R."/>
            <person name="Li G."/>
            <person name="Mu C."/>
            <person name="Tian Q."/>
            <person name="Mei H."/>
            <person name="Zhang T."/>
            <person name="Gao T."/>
            <person name="Zhang H."/>
        </authorList>
    </citation>
    <scope>NUCLEOTIDE SEQUENCE</scope>
    <source>
        <strain evidence="5">KEN1</strain>
    </source>
</reference>
<keyword evidence="1" id="KW-0678">Repressor</keyword>
<reference evidence="5" key="1">
    <citation type="submission" date="2020-06" db="EMBL/GenBank/DDBJ databases">
        <authorList>
            <person name="Li T."/>
            <person name="Hu X."/>
            <person name="Zhang T."/>
            <person name="Song X."/>
            <person name="Zhang H."/>
            <person name="Dai N."/>
            <person name="Sheng W."/>
            <person name="Hou X."/>
            <person name="Wei L."/>
        </authorList>
    </citation>
    <scope>NUCLEOTIDE SEQUENCE</scope>
    <source>
        <strain evidence="5">KEN1</strain>
        <tissue evidence="5">Leaf</tissue>
    </source>
</reference>
<evidence type="ECO:0000313" key="5">
    <source>
        <dbReference type="EMBL" id="KAL0406757.1"/>
    </source>
</evidence>
<dbReference type="GO" id="GO:0003700">
    <property type="term" value="F:DNA-binding transcription factor activity"/>
    <property type="evidence" value="ECO:0007669"/>
    <property type="project" value="InterPro"/>
</dbReference>
<accession>A0AAW2TQ43</accession>
<feature type="compositionally biased region" description="Low complexity" evidence="4">
    <location>
        <begin position="313"/>
        <end position="328"/>
    </location>
</feature>
<feature type="region of interest" description="Disordered" evidence="4">
    <location>
        <begin position="209"/>
        <end position="247"/>
    </location>
</feature>
<sequence>MAQEEHFFGCSYSRGGGGGGGGGSGGGGGGGSGCGGGGGGVSSSRSKTVKQKKVPQRGLGVAQLEKIRLEEQQKKESLQVANILAKNSVGSSSDSAQFLAVQRSKFRPGLSPLHKSVPNLEILHENSVQIPKNLNAGEGEIGVEAISSPGHENRPILWNGEYNLAGEKQRLGTHGFAFEPQVSLPYQSNSPFLPLPVVPQRSQQQFQWPCSSSSSVMNSSTGISPSSILSSQMEPPSNQSSRGNNYVPSWSEEEKMVGMKRSYPFLVESQPSRSLHSNFHPSYDASLSRSDEFDSCSNGYKAHVEPRNKCIRESSSNSSPQPEQNPSEVTRDKGMLNGDFLTLAPPVVVSAPANSEHKNTLDYSGYQRPRLYEYERMPSQDYAKRQIHHSGPSGSVERSVSFLPITLQIDQTTTRVSNGNGEKTETIDLSLKL</sequence>
<feature type="compositionally biased region" description="Low complexity" evidence="4">
    <location>
        <begin position="211"/>
        <end position="231"/>
    </location>
</feature>
<feature type="compositionally biased region" description="Gly residues" evidence="4">
    <location>
        <begin position="14"/>
        <end position="41"/>
    </location>
</feature>
<gene>
    <name evidence="5" type="ORF">Slati_3989600</name>
</gene>
<keyword evidence="2" id="KW-0805">Transcription regulation</keyword>
<evidence type="ECO:0000256" key="3">
    <source>
        <dbReference type="ARBA" id="ARBA00023163"/>
    </source>
</evidence>
<protein>
    <submittedName>
        <fullName evidence="5">Uncharacterized protein</fullName>
    </submittedName>
</protein>
<comment type="caution">
    <text evidence="5">The sequence shown here is derived from an EMBL/GenBank/DDBJ whole genome shotgun (WGS) entry which is preliminary data.</text>
</comment>
<feature type="compositionally biased region" description="Polar residues" evidence="4">
    <location>
        <begin position="232"/>
        <end position="247"/>
    </location>
</feature>
<dbReference type="PANTHER" id="PTHR33388">
    <property type="entry name" value="OS01G0212500 PROTEIN"/>
    <property type="match status" value="1"/>
</dbReference>
<dbReference type="PANTHER" id="PTHR33388:SF1">
    <property type="entry name" value="PROTEIN SPEAR2"/>
    <property type="match status" value="1"/>
</dbReference>
<evidence type="ECO:0000256" key="1">
    <source>
        <dbReference type="ARBA" id="ARBA00022491"/>
    </source>
</evidence>
<organism evidence="5">
    <name type="scientific">Sesamum latifolium</name>
    <dbReference type="NCBI Taxonomy" id="2727402"/>
    <lineage>
        <taxon>Eukaryota</taxon>
        <taxon>Viridiplantae</taxon>
        <taxon>Streptophyta</taxon>
        <taxon>Embryophyta</taxon>
        <taxon>Tracheophyta</taxon>
        <taxon>Spermatophyta</taxon>
        <taxon>Magnoliopsida</taxon>
        <taxon>eudicotyledons</taxon>
        <taxon>Gunneridae</taxon>
        <taxon>Pentapetalae</taxon>
        <taxon>asterids</taxon>
        <taxon>lamiids</taxon>
        <taxon>Lamiales</taxon>
        <taxon>Pedaliaceae</taxon>
        <taxon>Sesamum</taxon>
    </lineage>
</organism>
<evidence type="ECO:0000256" key="4">
    <source>
        <dbReference type="SAM" id="MobiDB-lite"/>
    </source>
</evidence>
<proteinExistence type="predicted"/>
<dbReference type="EMBL" id="JACGWN010000014">
    <property type="protein sequence ID" value="KAL0406757.1"/>
    <property type="molecule type" value="Genomic_DNA"/>
</dbReference>
<keyword evidence="3" id="KW-0804">Transcription</keyword>
<name>A0AAW2TQ43_9LAMI</name>